<reference evidence="1" key="1">
    <citation type="submission" date="2021-06" db="EMBL/GenBank/DDBJ databases">
        <authorList>
            <person name="Kallberg Y."/>
            <person name="Tangrot J."/>
            <person name="Rosling A."/>
        </authorList>
    </citation>
    <scope>NUCLEOTIDE SEQUENCE</scope>
    <source>
        <strain evidence="1">FL130A</strain>
    </source>
</reference>
<evidence type="ECO:0000313" key="2">
    <source>
        <dbReference type="Proteomes" id="UP000789508"/>
    </source>
</evidence>
<name>A0A9N9N8N6_9GLOM</name>
<protein>
    <submittedName>
        <fullName evidence="1">13630_t:CDS:1</fullName>
    </submittedName>
</protein>
<dbReference type="EMBL" id="CAJVPS010022654">
    <property type="protein sequence ID" value="CAG8711370.1"/>
    <property type="molecule type" value="Genomic_DNA"/>
</dbReference>
<dbReference type="AlphaFoldDB" id="A0A9N9N8N6"/>
<sequence>MVSPDSHPGRLPFLKANDRCQFIRTAVANRKNSVKKTIEKFNYLGLNEISMKTARHILHEHGYFGH</sequence>
<evidence type="ECO:0000313" key="1">
    <source>
        <dbReference type="EMBL" id="CAG8711370.1"/>
    </source>
</evidence>
<proteinExistence type="predicted"/>
<accession>A0A9N9N8N6</accession>
<keyword evidence="2" id="KW-1185">Reference proteome</keyword>
<gene>
    <name evidence="1" type="ORF">ALEPTO_LOCUS11920</name>
</gene>
<feature type="non-terminal residue" evidence="1">
    <location>
        <position position="66"/>
    </location>
</feature>
<organism evidence="1 2">
    <name type="scientific">Ambispora leptoticha</name>
    <dbReference type="NCBI Taxonomy" id="144679"/>
    <lineage>
        <taxon>Eukaryota</taxon>
        <taxon>Fungi</taxon>
        <taxon>Fungi incertae sedis</taxon>
        <taxon>Mucoromycota</taxon>
        <taxon>Glomeromycotina</taxon>
        <taxon>Glomeromycetes</taxon>
        <taxon>Archaeosporales</taxon>
        <taxon>Ambisporaceae</taxon>
        <taxon>Ambispora</taxon>
    </lineage>
</organism>
<comment type="caution">
    <text evidence="1">The sequence shown here is derived from an EMBL/GenBank/DDBJ whole genome shotgun (WGS) entry which is preliminary data.</text>
</comment>
<dbReference type="Proteomes" id="UP000789508">
    <property type="component" value="Unassembled WGS sequence"/>
</dbReference>